<dbReference type="HOGENOM" id="CLU_711151_0_0_9"/>
<proteinExistence type="predicted"/>
<dbReference type="OrthoDB" id="9769886at2"/>
<keyword evidence="3" id="KW-1185">Reference proteome</keyword>
<dbReference type="InterPro" id="IPR003664">
    <property type="entry name" value="FA_synthesis"/>
</dbReference>
<dbReference type="GO" id="GO:0016747">
    <property type="term" value="F:acyltransferase activity, transferring groups other than amino-acyl groups"/>
    <property type="evidence" value="ECO:0007669"/>
    <property type="project" value="InterPro"/>
</dbReference>
<dbReference type="InterPro" id="IPR012116">
    <property type="entry name" value="Gly_reductase_pC_asu"/>
</dbReference>
<name>A6TU43_ALKMQ</name>
<dbReference type="GO" id="GO:0006633">
    <property type="term" value="P:fatty acid biosynthetic process"/>
    <property type="evidence" value="ECO:0007669"/>
    <property type="project" value="InterPro"/>
</dbReference>
<feature type="active site" evidence="1">
    <location>
        <position position="365"/>
    </location>
</feature>
<dbReference type="EMBL" id="CP000724">
    <property type="protein sequence ID" value="ABR49711.1"/>
    <property type="molecule type" value="Genomic_DNA"/>
</dbReference>
<protein>
    <submittedName>
        <fullName evidence="2">Glycine reductase</fullName>
        <ecNumber evidence="2">1.21.4.2</ecNumber>
    </submittedName>
</protein>
<dbReference type="Proteomes" id="UP000001572">
    <property type="component" value="Chromosome"/>
</dbReference>
<dbReference type="Pfam" id="PF02504">
    <property type="entry name" value="FA_synthesis"/>
    <property type="match status" value="1"/>
</dbReference>
<dbReference type="KEGG" id="amt:Amet_3589"/>
<dbReference type="SUPFAM" id="SSF53659">
    <property type="entry name" value="Isocitrate/Isopropylmalate dehydrogenase-like"/>
    <property type="match status" value="1"/>
</dbReference>
<accession>A6TU43</accession>
<keyword evidence="2" id="KW-0560">Oxidoreductase</keyword>
<evidence type="ECO:0000313" key="2">
    <source>
        <dbReference type="EMBL" id="ABR49711.1"/>
    </source>
</evidence>
<dbReference type="GO" id="GO:0030699">
    <property type="term" value="F:glycine reductase activity"/>
    <property type="evidence" value="ECO:0007669"/>
    <property type="project" value="UniProtKB-EC"/>
</dbReference>
<evidence type="ECO:0000313" key="3">
    <source>
        <dbReference type="Proteomes" id="UP000001572"/>
    </source>
</evidence>
<dbReference type="eggNOG" id="COG0416">
    <property type="taxonomic scope" value="Bacteria"/>
</dbReference>
<dbReference type="RefSeq" id="WP_012064671.1">
    <property type="nucleotide sequence ID" value="NC_009633.1"/>
</dbReference>
<sequence>MTENKAVKKMIGNVFNDIADAMQTGQFGKKARIGLTTLGSEHGVETLIQGAEMAAQMCSDYEVILIGPKNDTKFQTIEVNEEEMMHKTMEKLLEDGTIDACVTMHYNFPIGVATVGKVFTPGKGKEMYLATTTGTTSTHRVESMVKNALRGIIVAKACGIENPSVGILNLDGSRQVERALKELNSNGYPINFQESMRSDGGCVMRGNDLLAGTPDVMVQDTLSGNIFMKVFSSFTTGGEYESMGYGYGPGIGDGYDKTVLILSRASGTPVVANAIKYAADLIKGNIKEVAKREFDLARAAGGEAILKSLIKGTQKAACDERDKEVTAPPHEVVTGSISGIDIMDLEDAVTALWKKGIYAESGMGCTGPVVMVSEAKLQRAIQELKEAKFVAQEADPC</sequence>
<dbReference type="PIRSF" id="PIRSF036593">
    <property type="entry name" value="GrdD"/>
    <property type="match status" value="1"/>
</dbReference>
<organism evidence="2 3">
    <name type="scientific">Alkaliphilus metalliredigens (strain QYMF)</name>
    <dbReference type="NCBI Taxonomy" id="293826"/>
    <lineage>
        <taxon>Bacteria</taxon>
        <taxon>Bacillati</taxon>
        <taxon>Bacillota</taxon>
        <taxon>Clostridia</taxon>
        <taxon>Peptostreptococcales</taxon>
        <taxon>Natronincolaceae</taxon>
        <taxon>Alkaliphilus</taxon>
    </lineage>
</organism>
<dbReference type="NCBIfam" id="NF040747">
    <property type="entry name" value="reduct_C_alpha"/>
    <property type="match status" value="1"/>
</dbReference>
<dbReference type="Gene3D" id="3.40.718.10">
    <property type="entry name" value="Isopropylmalate Dehydrogenase"/>
    <property type="match status" value="1"/>
</dbReference>
<gene>
    <name evidence="2" type="ordered locus">Amet_3589</name>
</gene>
<dbReference type="AlphaFoldDB" id="A6TU43"/>
<dbReference type="STRING" id="293826.Amet_3589"/>
<dbReference type="EC" id="1.21.4.2" evidence="2"/>
<reference evidence="3" key="1">
    <citation type="journal article" date="2016" name="Genome Announc.">
        <title>Complete genome sequence of Alkaliphilus metalliredigens strain QYMF, an alkaliphilic and metal-reducing bacterium isolated from borax-contaminated leachate ponds.</title>
        <authorList>
            <person name="Hwang C."/>
            <person name="Copeland A."/>
            <person name="Lucas S."/>
            <person name="Lapidus A."/>
            <person name="Barry K."/>
            <person name="Detter J.C."/>
            <person name="Glavina Del Rio T."/>
            <person name="Hammon N."/>
            <person name="Israni S."/>
            <person name="Dalin E."/>
            <person name="Tice H."/>
            <person name="Pitluck S."/>
            <person name="Chertkov O."/>
            <person name="Brettin T."/>
            <person name="Bruce D."/>
            <person name="Han C."/>
            <person name="Schmutz J."/>
            <person name="Larimer F."/>
            <person name="Land M.L."/>
            <person name="Hauser L."/>
            <person name="Kyrpides N."/>
            <person name="Mikhailova N."/>
            <person name="Ye Q."/>
            <person name="Zhou J."/>
            <person name="Richardson P."/>
            <person name="Fields M.W."/>
        </authorList>
    </citation>
    <scope>NUCLEOTIDE SEQUENCE [LARGE SCALE GENOMIC DNA]</scope>
    <source>
        <strain evidence="3">QYMF</strain>
    </source>
</reference>
<evidence type="ECO:0000256" key="1">
    <source>
        <dbReference type="PIRSR" id="PIRSR036593-50"/>
    </source>
</evidence>